<gene>
    <name evidence="3" type="ORF">COR50_02935</name>
</gene>
<feature type="chain" id="PRO_5012516398" evidence="1">
    <location>
        <begin position="20"/>
        <end position="569"/>
    </location>
</feature>
<feature type="signal peptide" evidence="1">
    <location>
        <begin position="1"/>
        <end position="19"/>
    </location>
</feature>
<sequence length="569" mass="63857">MKRLFIGICLCCLPALSWAQSMPRENYPKDYFRNPLEIPIMLAGNFGELRPNHFHSGIDIKTQQRENLRVHAAADGYVSRVNISHTGFGHGLYITHPNGYTTVYAHLNEFYPELAEYVKQKQYAQESWAIDLQLPPGKFPVKKGDFVALSGNTGGSQGPHLHFEIRNTESEKPLNPMLFGFDIPDTRDPEIYRLAIYDHHKSIYEQTAKLLAAKRTANGKYSLSAPVVHVSTDQVVLGVGAIDRQSNSPNPNGIFEAVLNLDGAPQIGFQMDEIGYDETRYVNAHVDYKMRKSGGNYVQLLYALPGNFLGIYHDLNGKGVIDLSDRKVHPVSIDVMDAYGNTSSLSFSLQYNGAAIKEADCANQMYPDSRNIFENNQVEFDLAEGDLYDDICFSYYQVPSKSSQALSDVQHLHDARVPVHRFFNVSLKPTKIIDSSLYSKVVMKRSSYGTGSAATSYADGWFTARFRDLGNFHLELDTQSPKITLLGGLKQGANLSRYKSISFSMSDNNGIEAYRGEIDGKWVMFSRRSNRLTYTFDEHCPAGSGNHTLTMTVTDIVGNSHTYTYKFKR</sequence>
<proteinExistence type="predicted"/>
<dbReference type="EMBL" id="CP023777">
    <property type="protein sequence ID" value="ATL46206.1"/>
    <property type="molecule type" value="Genomic_DNA"/>
</dbReference>
<dbReference type="OrthoDB" id="9810477at2"/>
<dbReference type="PANTHER" id="PTHR21666:SF285">
    <property type="entry name" value="M23 FAMILY METALLOPEPTIDASE"/>
    <property type="match status" value="1"/>
</dbReference>
<feature type="domain" description="M23ase beta-sheet core" evidence="2">
    <location>
        <begin position="141"/>
        <end position="176"/>
    </location>
</feature>
<dbReference type="SUPFAM" id="SSF51261">
    <property type="entry name" value="Duplicated hybrid motif"/>
    <property type="match status" value="1"/>
</dbReference>
<dbReference type="GO" id="GO:0004222">
    <property type="term" value="F:metalloendopeptidase activity"/>
    <property type="evidence" value="ECO:0007669"/>
    <property type="project" value="TreeGrafter"/>
</dbReference>
<dbReference type="InterPro" id="IPR050570">
    <property type="entry name" value="Cell_wall_metabolism_enzyme"/>
</dbReference>
<dbReference type="KEGG" id="cbae:COR50_02935"/>
<dbReference type="InterPro" id="IPR016047">
    <property type="entry name" value="M23ase_b-sheet_dom"/>
</dbReference>
<dbReference type="CDD" id="cd12797">
    <property type="entry name" value="M23_peptidase"/>
    <property type="match status" value="1"/>
</dbReference>
<reference evidence="3 4" key="1">
    <citation type="submission" date="2017-10" db="EMBL/GenBank/DDBJ databases">
        <title>Paenichitinophaga pekingensis gen. nov., sp. nov., isolated from activated sludge.</title>
        <authorList>
            <person name="Jin D."/>
            <person name="Kong X."/>
            <person name="Deng Y."/>
            <person name="Bai Z."/>
        </authorList>
    </citation>
    <scope>NUCLEOTIDE SEQUENCE [LARGE SCALE GENOMIC DNA]</scope>
    <source>
        <strain evidence="3 4">13</strain>
    </source>
</reference>
<dbReference type="AlphaFoldDB" id="A0A291QQJ3"/>
<protein>
    <submittedName>
        <fullName evidence="3">Metalloendopeptidase</fullName>
    </submittedName>
</protein>
<evidence type="ECO:0000313" key="4">
    <source>
        <dbReference type="Proteomes" id="UP000220133"/>
    </source>
</evidence>
<organism evidence="3 4">
    <name type="scientific">Chitinophaga caeni</name>
    <dbReference type="NCBI Taxonomy" id="2029983"/>
    <lineage>
        <taxon>Bacteria</taxon>
        <taxon>Pseudomonadati</taxon>
        <taxon>Bacteroidota</taxon>
        <taxon>Chitinophagia</taxon>
        <taxon>Chitinophagales</taxon>
        <taxon>Chitinophagaceae</taxon>
        <taxon>Chitinophaga</taxon>
    </lineage>
</organism>
<keyword evidence="4" id="KW-1185">Reference proteome</keyword>
<dbReference type="RefSeq" id="WP_098192595.1">
    <property type="nucleotide sequence ID" value="NZ_CP023777.1"/>
</dbReference>
<evidence type="ECO:0000256" key="1">
    <source>
        <dbReference type="SAM" id="SignalP"/>
    </source>
</evidence>
<accession>A0A291QQJ3</accession>
<dbReference type="InterPro" id="IPR011055">
    <property type="entry name" value="Dup_hybrid_motif"/>
</dbReference>
<dbReference type="Gene3D" id="2.70.70.10">
    <property type="entry name" value="Glucose Permease (Domain IIA)"/>
    <property type="match status" value="1"/>
</dbReference>
<dbReference type="Pfam" id="PF01551">
    <property type="entry name" value="Peptidase_M23"/>
    <property type="match status" value="2"/>
</dbReference>
<dbReference type="Proteomes" id="UP000220133">
    <property type="component" value="Chromosome"/>
</dbReference>
<dbReference type="PANTHER" id="PTHR21666">
    <property type="entry name" value="PEPTIDASE-RELATED"/>
    <property type="match status" value="1"/>
</dbReference>
<feature type="domain" description="M23ase beta-sheet core" evidence="2">
    <location>
        <begin position="54"/>
        <end position="122"/>
    </location>
</feature>
<evidence type="ECO:0000313" key="3">
    <source>
        <dbReference type="EMBL" id="ATL46206.1"/>
    </source>
</evidence>
<evidence type="ECO:0000259" key="2">
    <source>
        <dbReference type="Pfam" id="PF01551"/>
    </source>
</evidence>
<name>A0A291QQJ3_9BACT</name>
<keyword evidence="1" id="KW-0732">Signal</keyword>